<keyword evidence="1" id="KW-0472">Membrane</keyword>
<dbReference type="AlphaFoldDB" id="A0AAJ2LKB6"/>
<gene>
    <name evidence="2" type="ORF">RJJ65_06960</name>
</gene>
<dbReference type="EMBL" id="JAVLSF010000003">
    <property type="protein sequence ID" value="MDR9772398.1"/>
    <property type="molecule type" value="Genomic_DNA"/>
</dbReference>
<dbReference type="Proteomes" id="UP001268610">
    <property type="component" value="Unassembled WGS sequence"/>
</dbReference>
<protein>
    <submittedName>
        <fullName evidence="2">Uncharacterized protein</fullName>
    </submittedName>
</protein>
<name>A0AAJ2LKB6_9HYPH</name>
<keyword evidence="1" id="KW-0812">Transmembrane</keyword>
<evidence type="ECO:0000313" key="2">
    <source>
        <dbReference type="EMBL" id="MDR9772398.1"/>
    </source>
</evidence>
<dbReference type="RefSeq" id="WP_003565325.1">
    <property type="nucleotide sequence ID" value="NZ_CP054027.1"/>
</dbReference>
<evidence type="ECO:0000313" key="3">
    <source>
        <dbReference type="Proteomes" id="UP001268610"/>
    </source>
</evidence>
<proteinExistence type="predicted"/>
<evidence type="ECO:0000256" key="1">
    <source>
        <dbReference type="SAM" id="Phobius"/>
    </source>
</evidence>
<reference evidence="2" key="1">
    <citation type="submission" date="2023-04" db="EMBL/GenBank/DDBJ databases">
        <title>Genomic characterization of faba bean (Vicia faba) microsymbionts in Mexican soils.</title>
        <authorList>
            <person name="Rivera Orduna F.N."/>
            <person name="Guevara-Luna J."/>
            <person name="Yan J."/>
            <person name="Arroyo-Herrera I."/>
            <person name="Li Y."/>
            <person name="Vasquez-Murrieta M.S."/>
            <person name="Wang E.T."/>
        </authorList>
    </citation>
    <scope>NUCLEOTIDE SEQUENCE</scope>
    <source>
        <strain evidence="2">CH26</strain>
    </source>
</reference>
<comment type="caution">
    <text evidence="2">The sequence shown here is derived from an EMBL/GenBank/DDBJ whole genome shotgun (WGS) entry which is preliminary data.</text>
</comment>
<sequence>MIYHEDKPSGLAFPIIVILIAMVAIVGSLALSSGHQASARVWLPATSAGP</sequence>
<accession>A0AAJ2LKB6</accession>
<keyword evidence="1" id="KW-1133">Transmembrane helix</keyword>
<organism evidence="2 3">
    <name type="scientific">Rhizobium hidalgonense</name>
    <dbReference type="NCBI Taxonomy" id="1538159"/>
    <lineage>
        <taxon>Bacteria</taxon>
        <taxon>Pseudomonadati</taxon>
        <taxon>Pseudomonadota</taxon>
        <taxon>Alphaproteobacteria</taxon>
        <taxon>Hyphomicrobiales</taxon>
        <taxon>Rhizobiaceae</taxon>
        <taxon>Rhizobium/Agrobacterium group</taxon>
        <taxon>Rhizobium</taxon>
    </lineage>
</organism>
<feature type="transmembrane region" description="Helical" evidence="1">
    <location>
        <begin position="12"/>
        <end position="31"/>
    </location>
</feature>